<feature type="domain" description="VWFA" evidence="3">
    <location>
        <begin position="263"/>
        <end position="430"/>
    </location>
</feature>
<dbReference type="RefSeq" id="WP_045880561.1">
    <property type="nucleotide sequence ID" value="NZ_CP011110.1"/>
</dbReference>
<dbReference type="InterPro" id="IPR002035">
    <property type="entry name" value="VWF_A"/>
</dbReference>
<dbReference type="EMBL" id="CP011110">
    <property type="protein sequence ID" value="AKA21629.1"/>
    <property type="molecule type" value="Genomic_DNA"/>
</dbReference>
<evidence type="ECO:0000313" key="5">
    <source>
        <dbReference type="Proteomes" id="UP000032748"/>
    </source>
</evidence>
<dbReference type="AlphaFoldDB" id="A0A0D5XSJ0"/>
<keyword evidence="2" id="KW-0472">Membrane</keyword>
<protein>
    <submittedName>
        <fullName evidence="4">von Willebrand factor A</fullName>
        <ecNumber evidence="4">4.1.1.65</ecNumber>
    </submittedName>
</protein>
<feature type="compositionally biased region" description="Pro residues" evidence="1">
    <location>
        <begin position="208"/>
        <end position="244"/>
    </location>
</feature>
<accession>A0A0D5XSJ0</accession>
<dbReference type="PROSITE" id="PS50234">
    <property type="entry name" value="VWFA"/>
    <property type="match status" value="1"/>
</dbReference>
<evidence type="ECO:0000313" key="4">
    <source>
        <dbReference type="EMBL" id="AKA21629.1"/>
    </source>
</evidence>
<evidence type="ECO:0000256" key="2">
    <source>
        <dbReference type="SAM" id="Phobius"/>
    </source>
</evidence>
<evidence type="ECO:0000259" key="3">
    <source>
        <dbReference type="PROSITE" id="PS50234"/>
    </source>
</evidence>
<name>A0A0D5XSJ0_9PSED</name>
<evidence type="ECO:0000256" key="1">
    <source>
        <dbReference type="SAM" id="MobiDB-lite"/>
    </source>
</evidence>
<dbReference type="InterPro" id="IPR036465">
    <property type="entry name" value="vWFA_dom_sf"/>
</dbReference>
<dbReference type="GO" id="GO:0004609">
    <property type="term" value="F:phosphatidylserine decarboxylase activity"/>
    <property type="evidence" value="ECO:0007669"/>
    <property type="project" value="UniProtKB-EC"/>
</dbReference>
<keyword evidence="2" id="KW-0812">Transmembrane</keyword>
<organism evidence="4 5">
    <name type="scientific">Pseudomonas chlororaphis</name>
    <dbReference type="NCBI Taxonomy" id="587753"/>
    <lineage>
        <taxon>Bacteria</taxon>
        <taxon>Pseudomonadati</taxon>
        <taxon>Pseudomonadota</taxon>
        <taxon>Gammaproteobacteria</taxon>
        <taxon>Pseudomonadales</taxon>
        <taxon>Pseudomonadaceae</taxon>
        <taxon>Pseudomonas</taxon>
    </lineage>
</organism>
<dbReference type="PATRIC" id="fig|587753.10.peg.174"/>
<dbReference type="Proteomes" id="UP000032748">
    <property type="component" value="Chromosome"/>
</dbReference>
<dbReference type="OrthoDB" id="5755451at2"/>
<dbReference type="EC" id="4.1.1.65" evidence="4"/>
<dbReference type="KEGG" id="pcz:PCL1606_01740"/>
<proteinExistence type="predicted"/>
<gene>
    <name evidence="4" type="ORF">PCL1606_01740</name>
</gene>
<sequence>MQRVIRDGQFTVDKADALSAKVALIQKHFPPTIASLYAIPRQGSGEVLEWWTELGGQPTPYAALNEDQQRRLLDLYQQRQEALGRLADELQKRNEPDAASLRTLIGPPELEDLYSLNGEPLVIRWGLRPPKAVPPPVMVPPVVAPPSRNGWKLAAALLALLLLLLLLWAAYWFFCPKSHPVVPEPKAPAPVETPAKATEPVVEPVAPPVAPEPVVPPTPEPAPAPEPAPPPPPPPPPKPKPAPAPTLDNYACRKQAPDAVPPQFVVVLDTSGSMNMNIKSVYDDEVWFFGSELNQFLDPARAERIFTPPSRLSVATESLTGMINGLDPKIDTRLITFNGCASQIDHGVFRAADRPRLINGIRGLQANDGTPLAASLAKAASTVDGRKNDAVIVMFVDGEDGCQQDVCAVSRKIAAEQPRLRVNVVNIGRGGPSRCIAENTGGRVYSSNDAAELGKALKMASKEVSSSTKCN</sequence>
<dbReference type="Gene3D" id="3.40.50.410">
    <property type="entry name" value="von Willebrand factor, type A domain"/>
    <property type="match status" value="1"/>
</dbReference>
<keyword evidence="4" id="KW-0456">Lyase</keyword>
<dbReference type="SUPFAM" id="SSF53300">
    <property type="entry name" value="vWA-like"/>
    <property type="match status" value="1"/>
</dbReference>
<keyword evidence="2" id="KW-1133">Transmembrane helix</keyword>
<dbReference type="SMART" id="SM00327">
    <property type="entry name" value="VWA"/>
    <property type="match status" value="1"/>
</dbReference>
<dbReference type="Pfam" id="PF13519">
    <property type="entry name" value="VWA_2"/>
    <property type="match status" value="1"/>
</dbReference>
<reference evidence="4 5" key="1">
    <citation type="journal article" date="2015" name="Mol. Plant Microbe Interact.">
        <title>Comparative Genomic Analysis of Pseudomonas chlororaphis PCL1606 Reveals New Insight into Antifungal Compounds Involved in Biocontrol.</title>
        <authorList>
            <person name="Calderon C.E."/>
            <person name="Ramos C."/>
            <person name="de Vicente A."/>
            <person name="Cazorla F.M."/>
        </authorList>
    </citation>
    <scope>NUCLEOTIDE SEQUENCE [LARGE SCALE GENOMIC DNA]</scope>
    <source>
        <strain evidence="4 5">PCL1606</strain>
    </source>
</reference>
<feature type="region of interest" description="Disordered" evidence="1">
    <location>
        <begin position="208"/>
        <end position="249"/>
    </location>
</feature>
<feature type="transmembrane region" description="Helical" evidence="2">
    <location>
        <begin position="153"/>
        <end position="174"/>
    </location>
</feature>